<accession>A0A7J6EJV8</accession>
<evidence type="ECO:0000313" key="1">
    <source>
        <dbReference type="EMBL" id="KAF4358732.1"/>
    </source>
</evidence>
<evidence type="ECO:0000313" key="2">
    <source>
        <dbReference type="Proteomes" id="UP000583929"/>
    </source>
</evidence>
<protein>
    <submittedName>
        <fullName evidence="1">Uncharacterized protein</fullName>
    </submittedName>
</protein>
<keyword evidence="2" id="KW-1185">Reference proteome</keyword>
<sequence>MDHHMYNREEVSHYEGGLANHQVISGTVSFRDDNFLLKGPLAAPSILIFAYFSPSNHPNLLVKDLIEESKTGWNISLLQTLFNEADQQCTGSIPIFKFSKDDAWGVL</sequence>
<name>A0A7J6EJV8_CANSA</name>
<dbReference type="EMBL" id="JAATIQ010000376">
    <property type="protein sequence ID" value="KAF4358732.1"/>
    <property type="molecule type" value="Genomic_DNA"/>
</dbReference>
<organism evidence="1 2">
    <name type="scientific">Cannabis sativa</name>
    <name type="common">Hemp</name>
    <name type="synonym">Marijuana</name>
    <dbReference type="NCBI Taxonomy" id="3483"/>
    <lineage>
        <taxon>Eukaryota</taxon>
        <taxon>Viridiplantae</taxon>
        <taxon>Streptophyta</taxon>
        <taxon>Embryophyta</taxon>
        <taxon>Tracheophyta</taxon>
        <taxon>Spermatophyta</taxon>
        <taxon>Magnoliopsida</taxon>
        <taxon>eudicotyledons</taxon>
        <taxon>Gunneridae</taxon>
        <taxon>Pentapetalae</taxon>
        <taxon>rosids</taxon>
        <taxon>fabids</taxon>
        <taxon>Rosales</taxon>
        <taxon>Cannabaceae</taxon>
        <taxon>Cannabis</taxon>
    </lineage>
</organism>
<proteinExistence type="predicted"/>
<dbReference type="AlphaFoldDB" id="A0A7J6EJV8"/>
<gene>
    <name evidence="1" type="ORF">G4B88_015083</name>
</gene>
<reference evidence="1 2" key="1">
    <citation type="journal article" date="2020" name="bioRxiv">
        <title>Sequence and annotation of 42 cannabis genomes reveals extensive copy number variation in cannabinoid synthesis and pathogen resistance genes.</title>
        <authorList>
            <person name="Mckernan K.J."/>
            <person name="Helbert Y."/>
            <person name="Kane L.T."/>
            <person name="Ebling H."/>
            <person name="Zhang L."/>
            <person name="Liu B."/>
            <person name="Eaton Z."/>
            <person name="Mclaughlin S."/>
            <person name="Kingan S."/>
            <person name="Baybayan P."/>
            <person name="Concepcion G."/>
            <person name="Jordan M."/>
            <person name="Riva A."/>
            <person name="Barbazuk W."/>
            <person name="Harkins T."/>
        </authorList>
    </citation>
    <scope>NUCLEOTIDE SEQUENCE [LARGE SCALE GENOMIC DNA]</scope>
    <source>
        <strain evidence="2">cv. Jamaican Lion 4</strain>
        <tissue evidence="1">Leaf</tissue>
    </source>
</reference>
<dbReference type="Proteomes" id="UP000583929">
    <property type="component" value="Unassembled WGS sequence"/>
</dbReference>
<comment type="caution">
    <text evidence="1">The sequence shown here is derived from an EMBL/GenBank/DDBJ whole genome shotgun (WGS) entry which is preliminary data.</text>
</comment>